<evidence type="ECO:0000313" key="19">
    <source>
        <dbReference type="EMBL" id="EZA52970.1"/>
    </source>
</evidence>
<evidence type="ECO:0000256" key="14">
    <source>
        <dbReference type="ARBA" id="ARBA00023289"/>
    </source>
</evidence>
<dbReference type="OrthoDB" id="413584at2759"/>
<keyword evidence="5" id="KW-0479">Metal-binding</keyword>
<evidence type="ECO:0000256" key="12">
    <source>
        <dbReference type="ARBA" id="ARBA00023136"/>
    </source>
</evidence>
<keyword evidence="12" id="KW-0472">Membrane</keyword>
<dbReference type="SUPFAM" id="SSF52540">
    <property type="entry name" value="P-loop containing nucleoside triphosphate hydrolases"/>
    <property type="match status" value="1"/>
</dbReference>
<evidence type="ECO:0000256" key="13">
    <source>
        <dbReference type="ARBA" id="ARBA00023288"/>
    </source>
</evidence>
<evidence type="ECO:0000256" key="15">
    <source>
        <dbReference type="ARBA" id="ARBA00037794"/>
    </source>
</evidence>
<keyword evidence="8" id="KW-0460">Magnesium</keyword>
<dbReference type="GO" id="GO:0046872">
    <property type="term" value="F:metal ion binding"/>
    <property type="evidence" value="ECO:0007669"/>
    <property type="project" value="UniProtKB-KW"/>
</dbReference>
<evidence type="ECO:0000256" key="16">
    <source>
        <dbReference type="ARBA" id="ARBA00047660"/>
    </source>
</evidence>
<evidence type="ECO:0000256" key="9">
    <source>
        <dbReference type="ARBA" id="ARBA00022927"/>
    </source>
</evidence>
<comment type="cofactor">
    <cofactor evidence="1">
        <name>Mg(2+)</name>
        <dbReference type="ChEBI" id="CHEBI:18420"/>
    </cofactor>
</comment>
<keyword evidence="9" id="KW-0653">Protein transport</keyword>
<comment type="function">
    <text evidence="17">The small GTPases Rab are key regulators of intracellular membrane trafficking, from the formation of transport vesicles to their fusion with membranes. Rabs cycle between an inactive GDP-bound form and an active GTP-bound form that is able to recruit to membranes different sets of downstream effectors directly responsible for vesicle formation, movement, tethering and fusion.</text>
</comment>
<dbReference type="PRINTS" id="PR00449">
    <property type="entry name" value="RASTRNSFRMNG"/>
</dbReference>
<dbReference type="InterPro" id="IPR001806">
    <property type="entry name" value="Small_GTPase"/>
</dbReference>
<evidence type="ECO:0000256" key="5">
    <source>
        <dbReference type="ARBA" id="ARBA00022723"/>
    </source>
</evidence>
<dbReference type="PROSITE" id="PS51420">
    <property type="entry name" value="RHO"/>
    <property type="match status" value="1"/>
</dbReference>
<dbReference type="GO" id="GO:0000139">
    <property type="term" value="C:Golgi membrane"/>
    <property type="evidence" value="ECO:0007669"/>
    <property type="project" value="UniProtKB-SubCell"/>
</dbReference>
<keyword evidence="13" id="KW-0449">Lipoprotein</keyword>
<dbReference type="OMA" id="FKCIAAA"/>
<evidence type="ECO:0000256" key="6">
    <source>
        <dbReference type="ARBA" id="ARBA00022741"/>
    </source>
</evidence>
<keyword evidence="4" id="KW-0813">Transport</keyword>
<evidence type="ECO:0000256" key="4">
    <source>
        <dbReference type="ARBA" id="ARBA00022448"/>
    </source>
</evidence>
<dbReference type="InterPro" id="IPR050227">
    <property type="entry name" value="Rab"/>
</dbReference>
<keyword evidence="14" id="KW-0636">Prenylation</keyword>
<evidence type="ECO:0000256" key="8">
    <source>
        <dbReference type="ARBA" id="ARBA00022842"/>
    </source>
</evidence>
<comment type="catalytic activity">
    <reaction evidence="16">
        <text>GTP + H2O = GDP + phosphate + H(+)</text>
        <dbReference type="Rhea" id="RHEA:19669"/>
        <dbReference type="ChEBI" id="CHEBI:15377"/>
        <dbReference type="ChEBI" id="CHEBI:15378"/>
        <dbReference type="ChEBI" id="CHEBI:37565"/>
        <dbReference type="ChEBI" id="CHEBI:43474"/>
        <dbReference type="ChEBI" id="CHEBI:58189"/>
        <dbReference type="EC" id="3.6.5.2"/>
    </reaction>
    <physiologicalReaction direction="left-to-right" evidence="16">
        <dbReference type="Rhea" id="RHEA:19670"/>
    </physiologicalReaction>
</comment>
<dbReference type="PANTHER" id="PTHR47977">
    <property type="entry name" value="RAS-RELATED PROTEIN RAB"/>
    <property type="match status" value="1"/>
</dbReference>
<dbReference type="SMART" id="SM00176">
    <property type="entry name" value="RAN"/>
    <property type="match status" value="1"/>
</dbReference>
<accession>A0A026WA95</accession>
<dbReference type="SMART" id="SM00173">
    <property type="entry name" value="RAS"/>
    <property type="match status" value="1"/>
</dbReference>
<evidence type="ECO:0000256" key="7">
    <source>
        <dbReference type="ARBA" id="ARBA00022801"/>
    </source>
</evidence>
<keyword evidence="11" id="KW-0342">GTP-binding</keyword>
<dbReference type="Gene3D" id="3.40.50.300">
    <property type="entry name" value="P-loop containing nucleotide triphosphate hydrolases"/>
    <property type="match status" value="1"/>
</dbReference>
<dbReference type="EMBL" id="KK107295">
    <property type="protein sequence ID" value="EZA52970.1"/>
    <property type="molecule type" value="Genomic_DNA"/>
</dbReference>
<evidence type="ECO:0000313" key="20">
    <source>
        <dbReference type="Proteomes" id="UP000053097"/>
    </source>
</evidence>
<evidence type="ECO:0000256" key="10">
    <source>
        <dbReference type="ARBA" id="ARBA00023034"/>
    </source>
</evidence>
<evidence type="ECO:0000256" key="18">
    <source>
        <dbReference type="ARBA" id="ARBA00067830"/>
    </source>
</evidence>
<dbReference type="NCBIfam" id="TIGR00231">
    <property type="entry name" value="small_GTP"/>
    <property type="match status" value="1"/>
</dbReference>
<name>A0A026WA95_OOCBI</name>
<organism evidence="19 20">
    <name type="scientific">Ooceraea biroi</name>
    <name type="common">Clonal raider ant</name>
    <name type="synonym">Cerapachys biroi</name>
    <dbReference type="NCBI Taxonomy" id="2015173"/>
    <lineage>
        <taxon>Eukaryota</taxon>
        <taxon>Metazoa</taxon>
        <taxon>Ecdysozoa</taxon>
        <taxon>Arthropoda</taxon>
        <taxon>Hexapoda</taxon>
        <taxon>Insecta</taxon>
        <taxon>Pterygota</taxon>
        <taxon>Neoptera</taxon>
        <taxon>Endopterygota</taxon>
        <taxon>Hymenoptera</taxon>
        <taxon>Apocrita</taxon>
        <taxon>Aculeata</taxon>
        <taxon>Formicoidea</taxon>
        <taxon>Formicidae</taxon>
        <taxon>Dorylinae</taxon>
        <taxon>Ooceraea</taxon>
    </lineage>
</organism>
<keyword evidence="7" id="KW-0378">Hydrolase</keyword>
<dbReference type="FunFam" id="3.40.50.300:FF:000707">
    <property type="entry name" value="RAB36, member RAS oncogene family"/>
    <property type="match status" value="1"/>
</dbReference>
<dbReference type="EC" id="3.6.5.2" evidence="3"/>
<keyword evidence="10" id="KW-0333">Golgi apparatus</keyword>
<proteinExistence type="inferred from homology"/>
<keyword evidence="20" id="KW-1185">Reference proteome</keyword>
<dbReference type="SMART" id="SM00175">
    <property type="entry name" value="RAB"/>
    <property type="match status" value="1"/>
</dbReference>
<dbReference type="InterPro" id="IPR027417">
    <property type="entry name" value="P-loop_NTPase"/>
</dbReference>
<dbReference type="PROSITE" id="PS51419">
    <property type="entry name" value="RAB"/>
    <property type="match status" value="1"/>
</dbReference>
<keyword evidence="6" id="KW-0547">Nucleotide-binding</keyword>
<evidence type="ECO:0000256" key="17">
    <source>
        <dbReference type="ARBA" id="ARBA00058763"/>
    </source>
</evidence>
<dbReference type="GO" id="GO:0003925">
    <property type="term" value="F:G protein activity"/>
    <property type="evidence" value="ECO:0007669"/>
    <property type="project" value="UniProtKB-EC"/>
</dbReference>
<evidence type="ECO:0000256" key="1">
    <source>
        <dbReference type="ARBA" id="ARBA00001946"/>
    </source>
</evidence>
<comment type="subcellular location">
    <subcellularLocation>
        <location evidence="15">Golgi apparatus membrane</location>
        <topology evidence="15">Lipid-anchor</topology>
    </subcellularLocation>
</comment>
<dbReference type="STRING" id="2015173.A0A026WA95"/>
<evidence type="ECO:0000256" key="2">
    <source>
        <dbReference type="ARBA" id="ARBA00006270"/>
    </source>
</evidence>
<dbReference type="InterPro" id="IPR005225">
    <property type="entry name" value="Small_GTP-bd"/>
</dbReference>
<dbReference type="SMART" id="SM00174">
    <property type="entry name" value="RHO"/>
    <property type="match status" value="1"/>
</dbReference>
<evidence type="ECO:0000256" key="11">
    <source>
        <dbReference type="ARBA" id="ARBA00023134"/>
    </source>
</evidence>
<gene>
    <name evidence="19" type="ORF">X777_07147</name>
</gene>
<evidence type="ECO:0000256" key="3">
    <source>
        <dbReference type="ARBA" id="ARBA00011984"/>
    </source>
</evidence>
<dbReference type="AlphaFoldDB" id="A0A026WA95"/>
<comment type="similarity">
    <text evidence="2">Belongs to the small GTPase superfamily. Rab family.</text>
</comment>
<reference evidence="19 20" key="1">
    <citation type="journal article" date="2014" name="Curr. Biol.">
        <title>The genome of the clonal raider ant Cerapachys biroi.</title>
        <authorList>
            <person name="Oxley P.R."/>
            <person name="Ji L."/>
            <person name="Fetter-Pruneda I."/>
            <person name="McKenzie S.K."/>
            <person name="Li C."/>
            <person name="Hu H."/>
            <person name="Zhang G."/>
            <person name="Kronauer D.J."/>
        </authorList>
    </citation>
    <scope>NUCLEOTIDE SEQUENCE [LARGE SCALE GENOMIC DNA]</scope>
</reference>
<dbReference type="Proteomes" id="UP000053097">
    <property type="component" value="Unassembled WGS sequence"/>
</dbReference>
<sequence>MKTRVLLSSIFFIAASVVNGNFMMLNASMLERKFQEYNYTLVCKSTFADSLRSVTDWPPPFSSEITPYTESDFGSLIRRTCDNKSLTLRISKVIVIGDVAVGKTSLVNRFCHKRFDNNYKATIGVDFEVERFDILGVPFHLQIWDTAGQERFKCIAASYYRGANVIMVVFDLGNAMSLLHCQQWLNEASRSNVGPYHIFLVGTKKDSLSHPVYDIIEERATEVARRMRAEYWAVSSRTGNGVSELFTRVAALSFHAMALREMHSLKLEPINIGSAMTITLKRQSKEAEMKSRRMPKCLKCPT</sequence>
<dbReference type="Pfam" id="PF00071">
    <property type="entry name" value="Ras"/>
    <property type="match status" value="1"/>
</dbReference>
<protein>
    <recommendedName>
        <fullName evidence="18">Ras-related protein Rab-36</fullName>
        <ecNumber evidence="3">3.6.5.2</ecNumber>
    </recommendedName>
</protein>
<dbReference type="GO" id="GO:0015031">
    <property type="term" value="P:protein transport"/>
    <property type="evidence" value="ECO:0007669"/>
    <property type="project" value="UniProtKB-KW"/>
</dbReference>
<dbReference type="GO" id="GO:0005525">
    <property type="term" value="F:GTP binding"/>
    <property type="evidence" value="ECO:0007669"/>
    <property type="project" value="UniProtKB-KW"/>
</dbReference>